<dbReference type="Pfam" id="PF13490">
    <property type="entry name" value="zf-HC2"/>
    <property type="match status" value="1"/>
</dbReference>
<keyword evidence="2" id="KW-0804">Transcription</keyword>
<evidence type="ECO:0000313" key="5">
    <source>
        <dbReference type="EMBL" id="MBW8485632.1"/>
    </source>
</evidence>
<accession>A0ABS7FYW9</accession>
<comment type="caution">
    <text evidence="5">The sequence shown here is derived from an EMBL/GenBank/DDBJ whole genome shotgun (WGS) entry which is preliminary data.</text>
</comment>
<dbReference type="EMBL" id="JAIBOA010000017">
    <property type="protein sequence ID" value="MBW8485632.1"/>
    <property type="molecule type" value="Genomic_DNA"/>
</dbReference>
<dbReference type="Proteomes" id="UP000774570">
    <property type="component" value="Unassembled WGS sequence"/>
</dbReference>
<evidence type="ECO:0000256" key="1">
    <source>
        <dbReference type="ARBA" id="ARBA00023015"/>
    </source>
</evidence>
<evidence type="ECO:0000313" key="6">
    <source>
        <dbReference type="Proteomes" id="UP000774570"/>
    </source>
</evidence>
<dbReference type="Gene3D" id="1.10.10.1320">
    <property type="entry name" value="Anti-sigma factor, zinc-finger domain"/>
    <property type="match status" value="1"/>
</dbReference>
<sequence>MTAAVLHTDVAAYALGLLEDADRRAFDRHLASCPPCRGELAGLRGLAGALEGMARRGMAPVEDPGPPPPDPAVLAGGLHRRAARARRARLPYVLAGAAAGVALLAGAAVTGLTLGARHEGAPPPAASSPSDGTAALLASGAAMTATDAGTGVTGTVAVQGKAWGSQIGLRLSRVRGPQECRLVAVDTQGRAHPVAGWSVPAAGYGQPGAPAPLTLQGGTALKPAEITRFEVRSATSDRTLLTLRT</sequence>
<dbReference type="InterPro" id="IPR041916">
    <property type="entry name" value="Anti_sigma_zinc_sf"/>
</dbReference>
<evidence type="ECO:0000256" key="2">
    <source>
        <dbReference type="ARBA" id="ARBA00023163"/>
    </source>
</evidence>
<dbReference type="InterPro" id="IPR027383">
    <property type="entry name" value="Znf_put"/>
</dbReference>
<keyword evidence="3" id="KW-0812">Transmembrane</keyword>
<proteinExistence type="predicted"/>
<keyword evidence="3" id="KW-0472">Membrane</keyword>
<feature type="transmembrane region" description="Helical" evidence="3">
    <location>
        <begin position="90"/>
        <end position="114"/>
    </location>
</feature>
<organism evidence="5 6">
    <name type="scientific">Actinomadura parmotrematis</name>
    <dbReference type="NCBI Taxonomy" id="2864039"/>
    <lineage>
        <taxon>Bacteria</taxon>
        <taxon>Bacillati</taxon>
        <taxon>Actinomycetota</taxon>
        <taxon>Actinomycetes</taxon>
        <taxon>Streptosporangiales</taxon>
        <taxon>Thermomonosporaceae</taxon>
        <taxon>Actinomadura</taxon>
    </lineage>
</organism>
<keyword evidence="6" id="KW-1185">Reference proteome</keyword>
<name>A0ABS7FYW9_9ACTN</name>
<feature type="domain" description="Putative zinc-finger" evidence="4">
    <location>
        <begin position="11"/>
        <end position="37"/>
    </location>
</feature>
<evidence type="ECO:0000259" key="4">
    <source>
        <dbReference type="Pfam" id="PF13490"/>
    </source>
</evidence>
<keyword evidence="3" id="KW-1133">Transmembrane helix</keyword>
<keyword evidence="1" id="KW-0805">Transcription regulation</keyword>
<reference evidence="5 6" key="1">
    <citation type="submission" date="2021-07" db="EMBL/GenBank/DDBJ databases">
        <title>Actinomadura sp. PM05-2 isolated from lichen.</title>
        <authorList>
            <person name="Somphong A."/>
            <person name="Phongsopitanun W."/>
            <person name="Tanasupawat S."/>
            <person name="Peongsungnone V."/>
        </authorList>
    </citation>
    <scope>NUCLEOTIDE SEQUENCE [LARGE SCALE GENOMIC DNA]</scope>
    <source>
        <strain evidence="5 6">PM05-2</strain>
    </source>
</reference>
<evidence type="ECO:0000256" key="3">
    <source>
        <dbReference type="SAM" id="Phobius"/>
    </source>
</evidence>
<dbReference type="RefSeq" id="WP_220168867.1">
    <property type="nucleotide sequence ID" value="NZ_JAIBOA010000017.1"/>
</dbReference>
<protein>
    <submittedName>
        <fullName evidence="5">Zf-HC2 domain-containing protein</fullName>
    </submittedName>
</protein>
<gene>
    <name evidence="5" type="ORF">K1Y72_24845</name>
</gene>